<proteinExistence type="predicted"/>
<dbReference type="AlphaFoldDB" id="A0A3N1CQQ5"/>
<reference evidence="2 3" key="1">
    <citation type="submission" date="2018-11" db="EMBL/GenBank/DDBJ databases">
        <title>Sequencing the genomes of 1000 actinobacteria strains.</title>
        <authorList>
            <person name="Klenk H.-P."/>
        </authorList>
    </citation>
    <scope>NUCLEOTIDE SEQUENCE [LARGE SCALE GENOMIC DNA]</scope>
    <source>
        <strain evidence="2 3">DSM 44254</strain>
    </source>
</reference>
<name>A0A3N1CQQ5_9ACTN</name>
<feature type="domain" description="Putative restriction endonuclease" evidence="1">
    <location>
        <begin position="14"/>
        <end position="119"/>
    </location>
</feature>
<dbReference type="GO" id="GO:0004519">
    <property type="term" value="F:endonuclease activity"/>
    <property type="evidence" value="ECO:0007669"/>
    <property type="project" value="UniProtKB-KW"/>
</dbReference>
<dbReference type="Pfam" id="PF05685">
    <property type="entry name" value="Uma2"/>
    <property type="match status" value="1"/>
</dbReference>
<keyword evidence="3" id="KW-1185">Reference proteome</keyword>
<organism evidence="2 3">
    <name type="scientific">Actinocorallia herbida</name>
    <dbReference type="NCBI Taxonomy" id="58109"/>
    <lineage>
        <taxon>Bacteria</taxon>
        <taxon>Bacillati</taxon>
        <taxon>Actinomycetota</taxon>
        <taxon>Actinomycetes</taxon>
        <taxon>Streptosporangiales</taxon>
        <taxon>Thermomonosporaceae</taxon>
        <taxon>Actinocorallia</taxon>
    </lineage>
</organism>
<keyword evidence="2" id="KW-0255">Endonuclease</keyword>
<evidence type="ECO:0000313" key="2">
    <source>
        <dbReference type="EMBL" id="ROO83632.1"/>
    </source>
</evidence>
<keyword evidence="2" id="KW-0540">Nuclease</keyword>
<dbReference type="PANTHER" id="PTHR35400">
    <property type="entry name" value="SLR1083 PROTEIN"/>
    <property type="match status" value="1"/>
</dbReference>
<accession>A0A3N1CQQ5</accession>
<keyword evidence="2" id="KW-0378">Hydrolase</keyword>
<dbReference type="EMBL" id="RJKE01000001">
    <property type="protein sequence ID" value="ROO83632.1"/>
    <property type="molecule type" value="Genomic_DNA"/>
</dbReference>
<protein>
    <submittedName>
        <fullName evidence="2">Putative restriction endonuclease</fullName>
    </submittedName>
</protein>
<comment type="caution">
    <text evidence="2">The sequence shown here is derived from an EMBL/GenBank/DDBJ whole genome shotgun (WGS) entry which is preliminary data.</text>
</comment>
<dbReference type="InterPro" id="IPR012296">
    <property type="entry name" value="Nuclease_put_TT1808"/>
</dbReference>
<dbReference type="SUPFAM" id="SSF52980">
    <property type="entry name" value="Restriction endonuclease-like"/>
    <property type="match status" value="1"/>
</dbReference>
<evidence type="ECO:0000259" key="1">
    <source>
        <dbReference type="Pfam" id="PF05685"/>
    </source>
</evidence>
<evidence type="ECO:0000313" key="3">
    <source>
        <dbReference type="Proteomes" id="UP000272400"/>
    </source>
</evidence>
<gene>
    <name evidence="2" type="ORF">EDD29_1139</name>
</gene>
<dbReference type="Gene3D" id="3.90.1570.10">
    <property type="entry name" value="tt1808, chain A"/>
    <property type="match status" value="1"/>
</dbReference>
<dbReference type="InterPro" id="IPR011335">
    <property type="entry name" value="Restrct_endonuc-II-like"/>
</dbReference>
<dbReference type="CDD" id="cd06260">
    <property type="entry name" value="DUF820-like"/>
    <property type="match status" value="1"/>
</dbReference>
<dbReference type="InterPro" id="IPR008538">
    <property type="entry name" value="Uma2"/>
</dbReference>
<dbReference type="Proteomes" id="UP000272400">
    <property type="component" value="Unassembled WGS sequence"/>
</dbReference>
<sequence length="232" mass="25186">MFAEYGDMATATEAAARLGDGTWVPSDLMVYCAGQRRESFVDGPPLLAVEVASEASRASDLGVKKALYEAAGVPCYWVVDIAGENARVHVFELTDDGYREVAVVGPGDTVRLTEPFKIEIRPEALFRGLPPWRAPVEGAHMARHNGPDLPAADEAFGIDSFLRRWPTGVEKVELHNGSPVFYGRWDERDVAIAQRAYPGRVIRLDQVPGRPGTMTVLPAAATTAPQAAVRLD</sequence>
<dbReference type="PANTHER" id="PTHR35400:SF1">
    <property type="entry name" value="SLR1083 PROTEIN"/>
    <property type="match status" value="1"/>
</dbReference>